<dbReference type="Proteomes" id="UP000053558">
    <property type="component" value="Unassembled WGS sequence"/>
</dbReference>
<proteinExistence type="predicted"/>
<dbReference type="RefSeq" id="XP_007763686.1">
    <property type="nucleotide sequence ID" value="XM_007765496.1"/>
</dbReference>
<dbReference type="EMBL" id="JH711573">
    <property type="protein sequence ID" value="EIW87081.1"/>
    <property type="molecule type" value="Genomic_DNA"/>
</dbReference>
<feature type="region of interest" description="Disordered" evidence="1">
    <location>
        <begin position="61"/>
        <end position="85"/>
    </location>
</feature>
<reference evidence="3" key="1">
    <citation type="journal article" date="2012" name="Science">
        <title>The Paleozoic origin of enzymatic lignin decomposition reconstructed from 31 fungal genomes.</title>
        <authorList>
            <person name="Floudas D."/>
            <person name="Binder M."/>
            <person name="Riley R."/>
            <person name="Barry K."/>
            <person name="Blanchette R.A."/>
            <person name="Henrissat B."/>
            <person name="Martinez A.T."/>
            <person name="Otillar R."/>
            <person name="Spatafora J.W."/>
            <person name="Yadav J.S."/>
            <person name="Aerts A."/>
            <person name="Benoit I."/>
            <person name="Boyd A."/>
            <person name="Carlson A."/>
            <person name="Copeland A."/>
            <person name="Coutinho P.M."/>
            <person name="de Vries R.P."/>
            <person name="Ferreira P."/>
            <person name="Findley K."/>
            <person name="Foster B."/>
            <person name="Gaskell J."/>
            <person name="Glotzer D."/>
            <person name="Gorecki P."/>
            <person name="Heitman J."/>
            <person name="Hesse C."/>
            <person name="Hori C."/>
            <person name="Igarashi K."/>
            <person name="Jurgens J.A."/>
            <person name="Kallen N."/>
            <person name="Kersten P."/>
            <person name="Kohler A."/>
            <person name="Kuees U."/>
            <person name="Kumar T.K.A."/>
            <person name="Kuo A."/>
            <person name="LaButti K."/>
            <person name="Larrondo L.F."/>
            <person name="Lindquist E."/>
            <person name="Ling A."/>
            <person name="Lombard V."/>
            <person name="Lucas S."/>
            <person name="Lundell T."/>
            <person name="Martin R."/>
            <person name="McLaughlin D.J."/>
            <person name="Morgenstern I."/>
            <person name="Morin E."/>
            <person name="Murat C."/>
            <person name="Nagy L.G."/>
            <person name="Nolan M."/>
            <person name="Ohm R.A."/>
            <person name="Patyshakuliyeva A."/>
            <person name="Rokas A."/>
            <person name="Ruiz-Duenas F.J."/>
            <person name="Sabat G."/>
            <person name="Salamov A."/>
            <person name="Samejima M."/>
            <person name="Schmutz J."/>
            <person name="Slot J.C."/>
            <person name="St John F."/>
            <person name="Stenlid J."/>
            <person name="Sun H."/>
            <person name="Sun S."/>
            <person name="Syed K."/>
            <person name="Tsang A."/>
            <person name="Wiebenga A."/>
            <person name="Young D."/>
            <person name="Pisabarro A."/>
            <person name="Eastwood D.C."/>
            <person name="Martin F."/>
            <person name="Cullen D."/>
            <person name="Grigoriev I.V."/>
            <person name="Hibbett D.S."/>
        </authorList>
    </citation>
    <scope>NUCLEOTIDE SEQUENCE [LARGE SCALE GENOMIC DNA]</scope>
    <source>
        <strain evidence="3">RWD-64-598 SS2</strain>
    </source>
</reference>
<dbReference type="OMA" id="DGNTEYC"/>
<dbReference type="GeneID" id="19204563"/>
<keyword evidence="3" id="KW-1185">Reference proteome</keyword>
<dbReference type="SUPFAM" id="SSF103196">
    <property type="entry name" value="Roadblock/LC7 domain"/>
    <property type="match status" value="1"/>
</dbReference>
<sequence length="195" mass="20534">MLNLATLHTYLSQLIAPPSVHTALLISPEGALVSYATDPAHPRPKDEVWAVAALAAETWAETRAQTPSVNGEEGGEEGRREETDAGMVESELGRVVVVPVEPGSSSHSKSTSPDGETPSAEPILLVAVNGLSDADWEGMVIKSRSLARYLAPSVNKHRETAGIMGGTALSTSVSIKPLPRTRSAASPHHLYGANR</sequence>
<evidence type="ECO:0000313" key="3">
    <source>
        <dbReference type="Proteomes" id="UP000053558"/>
    </source>
</evidence>
<dbReference type="KEGG" id="cput:CONPUDRAFT_161691"/>
<gene>
    <name evidence="2" type="ORF">CONPUDRAFT_161691</name>
</gene>
<name>A0A5M3N8A3_CONPW</name>
<accession>A0A5M3N8A3</accession>
<organism evidence="2 3">
    <name type="scientific">Coniophora puteana (strain RWD-64-598)</name>
    <name type="common">Brown rot fungus</name>
    <dbReference type="NCBI Taxonomy" id="741705"/>
    <lineage>
        <taxon>Eukaryota</taxon>
        <taxon>Fungi</taxon>
        <taxon>Dikarya</taxon>
        <taxon>Basidiomycota</taxon>
        <taxon>Agaricomycotina</taxon>
        <taxon>Agaricomycetes</taxon>
        <taxon>Agaricomycetidae</taxon>
        <taxon>Boletales</taxon>
        <taxon>Coniophorineae</taxon>
        <taxon>Coniophoraceae</taxon>
        <taxon>Coniophora</taxon>
    </lineage>
</organism>
<feature type="region of interest" description="Disordered" evidence="1">
    <location>
        <begin position="99"/>
        <end position="119"/>
    </location>
</feature>
<evidence type="ECO:0000313" key="2">
    <source>
        <dbReference type="EMBL" id="EIW87081.1"/>
    </source>
</evidence>
<dbReference type="Gene3D" id="3.30.450.30">
    <property type="entry name" value="Dynein light chain 2a, cytoplasmic"/>
    <property type="match status" value="1"/>
</dbReference>
<dbReference type="AlphaFoldDB" id="A0A5M3N8A3"/>
<dbReference type="OrthoDB" id="3201641at2759"/>
<evidence type="ECO:0008006" key="4">
    <source>
        <dbReference type="Google" id="ProtNLM"/>
    </source>
</evidence>
<comment type="caution">
    <text evidence="2">The sequence shown here is derived from an EMBL/GenBank/DDBJ whole genome shotgun (WGS) entry which is preliminary data.</text>
</comment>
<protein>
    <recommendedName>
        <fullName evidence="4">Roadblock/LAMTOR2 domain-containing protein</fullName>
    </recommendedName>
</protein>
<evidence type="ECO:0000256" key="1">
    <source>
        <dbReference type="SAM" id="MobiDB-lite"/>
    </source>
</evidence>
<feature type="compositionally biased region" description="Low complexity" evidence="1">
    <location>
        <begin position="99"/>
        <end position="112"/>
    </location>
</feature>